<dbReference type="Pfam" id="PF06941">
    <property type="entry name" value="NT5C"/>
    <property type="match status" value="1"/>
</dbReference>
<protein>
    <submittedName>
        <fullName evidence="3">5' nucleotidase, deoxy (Pyrimidine), cytosolic type C protein (NT5C)</fullName>
    </submittedName>
</protein>
<evidence type="ECO:0000313" key="3">
    <source>
        <dbReference type="EMBL" id="OQA52154.1"/>
    </source>
</evidence>
<dbReference type="InterPro" id="IPR010708">
    <property type="entry name" value="5'(3')-deoxyribonucleotidase"/>
</dbReference>
<proteinExistence type="inferred from homology"/>
<dbReference type="EMBL" id="MWBO01000043">
    <property type="protein sequence ID" value="OQA52154.1"/>
    <property type="molecule type" value="Genomic_DNA"/>
</dbReference>
<comment type="similarity">
    <text evidence="1">Belongs to the 5'(3')-deoxyribonucleotidase family.</text>
</comment>
<feature type="active site" description="Nucleophile" evidence="2">
    <location>
        <position position="9"/>
    </location>
</feature>
<evidence type="ECO:0000256" key="1">
    <source>
        <dbReference type="ARBA" id="ARBA00009589"/>
    </source>
</evidence>
<comment type="caution">
    <text evidence="3">The sequence shown here is derived from an EMBL/GenBank/DDBJ whole genome shotgun (WGS) entry which is preliminary data.</text>
</comment>
<evidence type="ECO:0000256" key="2">
    <source>
        <dbReference type="PIRSR" id="PIRSR610708-1"/>
    </source>
</evidence>
<reference evidence="3" key="1">
    <citation type="submission" date="2017-02" db="EMBL/GenBank/DDBJ databases">
        <title>Delving into the versatile metabolic prowess of the omnipresent phylum Bacteroidetes.</title>
        <authorList>
            <person name="Nobu M.K."/>
            <person name="Mei R."/>
            <person name="Narihiro T."/>
            <person name="Kuroda K."/>
            <person name="Liu W.-T."/>
        </authorList>
    </citation>
    <scope>NUCLEOTIDE SEQUENCE</scope>
    <source>
        <strain evidence="3">ADurb.Bin280</strain>
    </source>
</reference>
<dbReference type="Gene3D" id="3.40.50.1000">
    <property type="entry name" value="HAD superfamily/HAD-like"/>
    <property type="match status" value="1"/>
</dbReference>
<dbReference type="Proteomes" id="UP000485367">
    <property type="component" value="Unassembled WGS sequence"/>
</dbReference>
<dbReference type="InterPro" id="IPR023214">
    <property type="entry name" value="HAD_sf"/>
</dbReference>
<dbReference type="PANTHER" id="PTHR35134:SF2">
    <property type="entry name" value="NUCLEOTIDASE YQFW-RELATED"/>
    <property type="match status" value="1"/>
</dbReference>
<dbReference type="SUPFAM" id="SSF56784">
    <property type="entry name" value="HAD-like"/>
    <property type="match status" value="1"/>
</dbReference>
<dbReference type="InterPro" id="IPR052419">
    <property type="entry name" value="5_3-deoxyribonucleotidase-like"/>
</dbReference>
<dbReference type="InterPro" id="IPR036412">
    <property type="entry name" value="HAD-like_sf"/>
</dbReference>
<sequence>MSKQIIAIDVDEVLSSLLPDIISYHNKKYKTNYVMDDFYTYDYWKVWGGTKNQAIAKVDEFTKRGGFANLQTIQGSQNAIQKLKSKYRLFVVSSRKSDLKGTTYEWLENKFPKCFEKALFGNHYDLKAGPSVSKSQLCRQIQADYFIDDLPHYAKECADMGIKTYLFGDYPWNKADVEGAVRVANLDDIVRILM</sequence>
<organism evidence="3">
    <name type="scientific">candidate division WS2 bacterium ADurb.Bin280</name>
    <dbReference type="NCBI Taxonomy" id="1852829"/>
    <lineage>
        <taxon>Bacteria</taxon>
        <taxon>candidate division WS2</taxon>
    </lineage>
</organism>
<dbReference type="AlphaFoldDB" id="A0A1V5SCW4"/>
<feature type="active site" description="Proton donor" evidence="2">
    <location>
        <position position="11"/>
    </location>
</feature>
<accession>A0A1V5SCW4</accession>
<dbReference type="GO" id="GO:0009264">
    <property type="term" value="P:deoxyribonucleotide catabolic process"/>
    <property type="evidence" value="ECO:0007669"/>
    <property type="project" value="InterPro"/>
</dbReference>
<dbReference type="GO" id="GO:0008253">
    <property type="term" value="F:5'-nucleotidase activity"/>
    <property type="evidence" value="ECO:0007669"/>
    <property type="project" value="InterPro"/>
</dbReference>
<gene>
    <name evidence="3" type="ORF">BWY43_00609</name>
</gene>
<name>A0A1V5SCW4_9BACT</name>
<dbReference type="PANTHER" id="PTHR35134">
    <property type="entry name" value="NUCLEOTIDASE YQFW-RELATED"/>
    <property type="match status" value="1"/>
</dbReference>